<accession>A0A1A9ZXN6</accession>
<organism evidence="1 2">
    <name type="scientific">Glossina pallidipes</name>
    <name type="common">Tsetse fly</name>
    <dbReference type="NCBI Taxonomy" id="7398"/>
    <lineage>
        <taxon>Eukaryota</taxon>
        <taxon>Metazoa</taxon>
        <taxon>Ecdysozoa</taxon>
        <taxon>Arthropoda</taxon>
        <taxon>Hexapoda</taxon>
        <taxon>Insecta</taxon>
        <taxon>Pterygota</taxon>
        <taxon>Neoptera</taxon>
        <taxon>Endopterygota</taxon>
        <taxon>Diptera</taxon>
        <taxon>Brachycera</taxon>
        <taxon>Muscomorpha</taxon>
        <taxon>Hippoboscoidea</taxon>
        <taxon>Glossinidae</taxon>
        <taxon>Glossina</taxon>
    </lineage>
</organism>
<protein>
    <submittedName>
        <fullName evidence="1">Uncharacterized protein</fullName>
    </submittedName>
</protein>
<proteinExistence type="predicted"/>
<evidence type="ECO:0000313" key="1">
    <source>
        <dbReference type="EnsemblMetazoa" id="GPAI028301-PA"/>
    </source>
</evidence>
<evidence type="ECO:0000313" key="2">
    <source>
        <dbReference type="Proteomes" id="UP000092445"/>
    </source>
</evidence>
<dbReference type="AlphaFoldDB" id="A0A1A9ZXN6"/>
<keyword evidence="2" id="KW-1185">Reference proteome</keyword>
<reference evidence="2" key="1">
    <citation type="submission" date="2014-03" db="EMBL/GenBank/DDBJ databases">
        <authorList>
            <person name="Aksoy S."/>
            <person name="Warren W."/>
            <person name="Wilson R.K."/>
        </authorList>
    </citation>
    <scope>NUCLEOTIDE SEQUENCE [LARGE SCALE GENOMIC DNA]</scope>
    <source>
        <strain evidence="2">IAEA</strain>
    </source>
</reference>
<name>A0A1A9ZXN6_GLOPL</name>
<dbReference type="EnsemblMetazoa" id="GPAI028301-RA">
    <property type="protein sequence ID" value="GPAI028301-PA"/>
    <property type="gene ID" value="GPAI028301"/>
</dbReference>
<dbReference type="Proteomes" id="UP000092445">
    <property type="component" value="Unassembled WGS sequence"/>
</dbReference>
<dbReference type="VEuPathDB" id="VectorBase:GPAI028301"/>
<sequence length="140" mass="16314">MGHYMWYARKLALAVAVKIIKEHIRGCKNLQINTDSEDEEFFLSYDLEENRVAQARDNVVGMDVQDTTQIDERTTTLVSNLDIRNINMIRSPDLFNDELYNSGPSTYAHTRLIEQLKKIKKVQHIYFLFVICALKLLDFA</sequence>
<reference evidence="1" key="2">
    <citation type="submission" date="2020-05" db="UniProtKB">
        <authorList>
            <consortium name="EnsemblMetazoa"/>
        </authorList>
    </citation>
    <scope>IDENTIFICATION</scope>
    <source>
        <strain evidence="1">IAEA</strain>
    </source>
</reference>